<evidence type="ECO:0000313" key="1">
    <source>
        <dbReference type="EMBL" id="OJE52529.1"/>
    </source>
</evidence>
<sequence>MDIKTLNDTIEKRKEELIQLVIKYGFSHKKVIHVSQELDLLIYQLMRKSKRGIASILEKKHAKQKIQ</sequence>
<dbReference type="GO" id="GO:0043937">
    <property type="term" value="P:regulation of sporulation"/>
    <property type="evidence" value="ECO:0007669"/>
    <property type="project" value="InterPro"/>
</dbReference>
<evidence type="ECO:0000313" key="2">
    <source>
        <dbReference type="Proteomes" id="UP000183185"/>
    </source>
</evidence>
<dbReference type="PANTHER" id="PTHR41263">
    <property type="entry name" value="ASPARTYL-PHOSPHATE PHOSPHATASE YISI"/>
    <property type="match status" value="1"/>
</dbReference>
<dbReference type="RefSeq" id="WP_071743700.1">
    <property type="nucleotide sequence ID" value="NZ_MACH01000001.1"/>
</dbReference>
<protein>
    <recommendedName>
        <fullName evidence="3">Aspartyl-phosphate phosphatase Spo0E family protein</fullName>
    </recommendedName>
</protein>
<evidence type="ECO:0008006" key="3">
    <source>
        <dbReference type="Google" id="ProtNLM"/>
    </source>
</evidence>
<gene>
    <name evidence="1" type="ORF">BAQ49_00065</name>
</gene>
<dbReference type="GO" id="GO:0046983">
    <property type="term" value="F:protein dimerization activity"/>
    <property type="evidence" value="ECO:0007669"/>
    <property type="project" value="InterPro"/>
</dbReference>
<dbReference type="InterPro" id="IPR037208">
    <property type="entry name" value="Spo0E-like_sf"/>
</dbReference>
<dbReference type="Proteomes" id="UP000183185">
    <property type="component" value="Unassembled WGS sequence"/>
</dbReference>
<dbReference type="PANTHER" id="PTHR41263:SF1">
    <property type="entry name" value="ASPARTYL-PHOSPHATE PHOSPHATASE YISI"/>
    <property type="match status" value="1"/>
</dbReference>
<dbReference type="InterPro" id="IPR018540">
    <property type="entry name" value="Spo0E-like"/>
</dbReference>
<proteinExistence type="predicted"/>
<accession>A0AA44R9U7</accession>
<dbReference type="EMBL" id="MACH01000001">
    <property type="protein sequence ID" value="OJE52529.1"/>
    <property type="molecule type" value="Genomic_DNA"/>
</dbReference>
<dbReference type="AlphaFoldDB" id="A0AA44R9U7"/>
<organism evidence="1 2">
    <name type="scientific">Bacillus proteolyticus</name>
    <dbReference type="NCBI Taxonomy" id="2026192"/>
    <lineage>
        <taxon>Bacteria</taxon>
        <taxon>Bacillati</taxon>
        <taxon>Bacillota</taxon>
        <taxon>Bacilli</taxon>
        <taxon>Bacillales</taxon>
        <taxon>Bacillaceae</taxon>
        <taxon>Bacillus</taxon>
        <taxon>Bacillus cereus group</taxon>
    </lineage>
</organism>
<name>A0AA44R9U7_9BACI</name>
<dbReference type="InterPro" id="IPR036638">
    <property type="entry name" value="HLH_DNA-bd_sf"/>
</dbReference>
<comment type="caution">
    <text evidence="1">The sequence shown here is derived from an EMBL/GenBank/DDBJ whole genome shotgun (WGS) entry which is preliminary data.</text>
</comment>
<dbReference type="Gene3D" id="4.10.280.10">
    <property type="entry name" value="Helix-loop-helix DNA-binding domain"/>
    <property type="match status" value="1"/>
</dbReference>
<dbReference type="SUPFAM" id="SSF140500">
    <property type="entry name" value="BAS1536-like"/>
    <property type="match status" value="1"/>
</dbReference>
<dbReference type="InterPro" id="IPR053028">
    <property type="entry name" value="Spo0E-like_phosphatase"/>
</dbReference>
<dbReference type="Pfam" id="PF09388">
    <property type="entry name" value="SpoOE-like"/>
    <property type="match status" value="1"/>
</dbReference>
<reference evidence="1 2" key="1">
    <citation type="submission" date="2016-06" db="EMBL/GenBank/DDBJ databases">
        <title>First insights into the genetic diversity and population structure of in the Bacillus cereus group bacteria from diverse marine environments.</title>
        <authorList>
            <person name="Liu Y."/>
            <person name="Lai Q."/>
            <person name="Shao Z."/>
        </authorList>
    </citation>
    <scope>NUCLEOTIDE SEQUENCE [LARGE SCALE GENOMIC DNA]</scope>
    <source>
        <strain evidence="1 2">TD42</strain>
    </source>
</reference>